<gene>
    <name evidence="1" type="ORF">METZ01_LOCUS121826</name>
</gene>
<dbReference type="InterPro" id="IPR008775">
    <property type="entry name" value="Phytyl_CoA_dOase-like"/>
</dbReference>
<reference evidence="1" key="1">
    <citation type="submission" date="2018-05" db="EMBL/GenBank/DDBJ databases">
        <authorList>
            <person name="Lanie J.A."/>
            <person name="Ng W.-L."/>
            <person name="Kazmierczak K.M."/>
            <person name="Andrzejewski T.M."/>
            <person name="Davidsen T.M."/>
            <person name="Wayne K.J."/>
            <person name="Tettelin H."/>
            <person name="Glass J.I."/>
            <person name="Rusch D."/>
            <person name="Podicherti R."/>
            <person name="Tsui H.-C.T."/>
            <person name="Winkler M.E."/>
        </authorList>
    </citation>
    <scope>NUCLEOTIDE SEQUENCE</scope>
</reference>
<name>A0A381XWV2_9ZZZZ</name>
<dbReference type="Gene3D" id="2.60.120.620">
    <property type="entry name" value="q2cbj1_9rhob like domain"/>
    <property type="match status" value="1"/>
</dbReference>
<protein>
    <recommendedName>
        <fullName evidence="2">Phytanoyl-CoA dioxygenase family protein</fullName>
    </recommendedName>
</protein>
<organism evidence="1">
    <name type="scientific">marine metagenome</name>
    <dbReference type="NCBI Taxonomy" id="408172"/>
    <lineage>
        <taxon>unclassified sequences</taxon>
        <taxon>metagenomes</taxon>
        <taxon>ecological metagenomes</taxon>
    </lineage>
</organism>
<dbReference type="SUPFAM" id="SSF51197">
    <property type="entry name" value="Clavaminate synthase-like"/>
    <property type="match status" value="1"/>
</dbReference>
<dbReference type="AlphaFoldDB" id="A0A381XWV2"/>
<proteinExistence type="predicted"/>
<dbReference type="Pfam" id="PF05721">
    <property type="entry name" value="PhyH"/>
    <property type="match status" value="1"/>
</dbReference>
<evidence type="ECO:0000313" key="1">
    <source>
        <dbReference type="EMBL" id="SVA68972.1"/>
    </source>
</evidence>
<dbReference type="PANTHER" id="PTHR20883">
    <property type="entry name" value="PHYTANOYL-COA DIOXYGENASE DOMAIN CONTAINING 1"/>
    <property type="match status" value="1"/>
</dbReference>
<accession>A0A381XWV2</accession>
<evidence type="ECO:0008006" key="2">
    <source>
        <dbReference type="Google" id="ProtNLM"/>
    </source>
</evidence>
<dbReference type="PANTHER" id="PTHR20883:SF51">
    <property type="entry name" value="PHYTANOYL-COA HYDROXYLASE"/>
    <property type="match status" value="1"/>
</dbReference>
<feature type="non-terminal residue" evidence="1">
    <location>
        <position position="1"/>
    </location>
</feature>
<dbReference type="EMBL" id="UINC01016590">
    <property type="protein sequence ID" value="SVA68972.1"/>
    <property type="molecule type" value="Genomic_DNA"/>
</dbReference>
<sequence length="276" mass="31564">VNTLSRKQVSGFQEYGYIILRNLFDAEETNILREAAQADDSFKQHVHDIEDGEGGKAQLILWNEAGNNLWGTVARSERIVHSMEQLLHDEVYHYHSKMSIKLPNIGGAWNWHQDYGYWYQNGCLYPDMASAFIALDANKRDNGCLKVLEGSHKMGRIDHGRYGEQTGADPERVDEAIKVMELTYIELEPGDTVFLHSNLLHSSDQNSSEYKRWSLICCYNTKHNNPYKDSHHPRYEPLEKLPDSTIKEMSHKLFAANTVFWNPSDDATTGAGKESN</sequence>